<feature type="domain" description="M23ase beta-sheet core" evidence="1">
    <location>
        <begin position="144"/>
        <end position="243"/>
    </location>
</feature>
<proteinExistence type="predicted"/>
<dbReference type="RefSeq" id="WP_163387528.1">
    <property type="nucleotide sequence ID" value="NZ_JAUFQS010000028.1"/>
</dbReference>
<reference evidence="3" key="1">
    <citation type="journal article" date="2019" name="Int. J. Syst. Evol. Microbiol.">
        <title>The Global Catalogue of Microorganisms (GCM) 10K type strain sequencing project: providing services to taxonomists for standard genome sequencing and annotation.</title>
        <authorList>
            <consortium name="The Broad Institute Genomics Platform"/>
            <consortium name="The Broad Institute Genome Sequencing Center for Infectious Disease"/>
            <person name="Wu L."/>
            <person name="Ma J."/>
        </authorList>
    </citation>
    <scope>NUCLEOTIDE SEQUENCE [LARGE SCALE GENOMIC DNA]</scope>
    <source>
        <strain evidence="3">CECT 7706</strain>
    </source>
</reference>
<evidence type="ECO:0000259" key="1">
    <source>
        <dbReference type="Pfam" id="PF01551"/>
    </source>
</evidence>
<organism evidence="2 3">
    <name type="scientific">Cyclobacterium jeungdonense</name>
    <dbReference type="NCBI Taxonomy" id="708087"/>
    <lineage>
        <taxon>Bacteria</taxon>
        <taxon>Pseudomonadati</taxon>
        <taxon>Bacteroidota</taxon>
        <taxon>Cytophagia</taxon>
        <taxon>Cytophagales</taxon>
        <taxon>Cyclobacteriaceae</taxon>
        <taxon>Cyclobacterium</taxon>
    </lineage>
</organism>
<dbReference type="InterPro" id="IPR011055">
    <property type="entry name" value="Dup_hybrid_motif"/>
</dbReference>
<dbReference type="Pfam" id="PF01551">
    <property type="entry name" value="Peptidase_M23"/>
    <property type="match status" value="1"/>
</dbReference>
<dbReference type="Gene3D" id="2.70.70.10">
    <property type="entry name" value="Glucose Permease (Domain IIA)"/>
    <property type="match status" value="1"/>
</dbReference>
<name>A0ABT8CCC0_9BACT</name>
<protein>
    <submittedName>
        <fullName evidence="2">M23 family metallopeptidase</fullName>
        <ecNumber evidence="2">3.4.-.-</ecNumber>
    </submittedName>
</protein>
<keyword evidence="3" id="KW-1185">Reference proteome</keyword>
<dbReference type="EC" id="3.4.-.-" evidence="2"/>
<comment type="caution">
    <text evidence="2">The sequence shown here is derived from an EMBL/GenBank/DDBJ whole genome shotgun (WGS) entry which is preliminary data.</text>
</comment>
<dbReference type="InterPro" id="IPR050570">
    <property type="entry name" value="Cell_wall_metabolism_enzyme"/>
</dbReference>
<accession>A0ABT8CCC0</accession>
<dbReference type="InterPro" id="IPR016047">
    <property type="entry name" value="M23ase_b-sheet_dom"/>
</dbReference>
<evidence type="ECO:0000313" key="3">
    <source>
        <dbReference type="Proteomes" id="UP001236663"/>
    </source>
</evidence>
<evidence type="ECO:0000313" key="2">
    <source>
        <dbReference type="EMBL" id="MDN3689463.1"/>
    </source>
</evidence>
<dbReference type="GO" id="GO:0016787">
    <property type="term" value="F:hydrolase activity"/>
    <property type="evidence" value="ECO:0007669"/>
    <property type="project" value="UniProtKB-KW"/>
</dbReference>
<dbReference type="Proteomes" id="UP001236663">
    <property type="component" value="Unassembled WGS sequence"/>
</dbReference>
<sequence>MNTLIIISVLTVFCSCTGLPEYEIHPFDGSKSTDYYYNNDSLYIELSNPLKCPLRILSVTENKSVKLLLEDFEVLLPPETDTIIVYPYINEEQPKISFKWIYGNPSDEIKLKKLVLPIPKGKEYEITQGYNGRFTHYSDYQKFALDINLGIGDTVYSAANGYVVGVIDGYEYGGSSKEWENYANYITLYHPEMNVFTQYVHLLYCGSFVAVGDWVDSEQPIGISGMTGRTNIEHLHFNVLKASKNNLLSVPTEFIGGYNGINLKSGDKIKKY</sequence>
<keyword evidence="2" id="KW-0378">Hydrolase</keyword>
<dbReference type="PANTHER" id="PTHR21666:SF270">
    <property type="entry name" value="MUREIN HYDROLASE ACTIVATOR ENVC"/>
    <property type="match status" value="1"/>
</dbReference>
<dbReference type="PANTHER" id="PTHR21666">
    <property type="entry name" value="PEPTIDASE-RELATED"/>
    <property type="match status" value="1"/>
</dbReference>
<dbReference type="CDD" id="cd12797">
    <property type="entry name" value="M23_peptidase"/>
    <property type="match status" value="1"/>
</dbReference>
<dbReference type="EMBL" id="JAUFQS010000028">
    <property type="protein sequence ID" value="MDN3689463.1"/>
    <property type="molecule type" value="Genomic_DNA"/>
</dbReference>
<gene>
    <name evidence="2" type="ORF">QWZ15_16640</name>
</gene>
<dbReference type="SUPFAM" id="SSF51261">
    <property type="entry name" value="Duplicated hybrid motif"/>
    <property type="match status" value="1"/>
</dbReference>